<evidence type="ECO:0000313" key="2">
    <source>
        <dbReference type="Proteomes" id="UP001143856"/>
    </source>
</evidence>
<comment type="caution">
    <text evidence="1">The sequence shown here is derived from an EMBL/GenBank/DDBJ whole genome shotgun (WGS) entry which is preliminary data.</text>
</comment>
<name>A0ACC1MLG7_9PEZI</name>
<keyword evidence="2" id="KW-1185">Reference proteome</keyword>
<proteinExistence type="predicted"/>
<evidence type="ECO:0000313" key="1">
    <source>
        <dbReference type="EMBL" id="KAJ2967660.1"/>
    </source>
</evidence>
<accession>A0ACC1MLG7</accession>
<protein>
    <submittedName>
        <fullName evidence="1">Uncharacterized protein</fullName>
    </submittedName>
</protein>
<gene>
    <name evidence="1" type="ORF">NUW58_g10399</name>
</gene>
<reference evidence="1" key="1">
    <citation type="submission" date="2022-10" db="EMBL/GenBank/DDBJ databases">
        <title>Genome Sequence of Xylaria curta.</title>
        <authorList>
            <person name="Buettner E."/>
        </authorList>
    </citation>
    <scope>NUCLEOTIDE SEQUENCE</scope>
    <source>
        <strain evidence="1">Babe10</strain>
    </source>
</reference>
<dbReference type="Proteomes" id="UP001143856">
    <property type="component" value="Unassembled WGS sequence"/>
</dbReference>
<dbReference type="EMBL" id="JAPDGR010004601">
    <property type="protein sequence ID" value="KAJ2967660.1"/>
    <property type="molecule type" value="Genomic_DNA"/>
</dbReference>
<organism evidence="1 2">
    <name type="scientific">Xylaria curta</name>
    <dbReference type="NCBI Taxonomy" id="42375"/>
    <lineage>
        <taxon>Eukaryota</taxon>
        <taxon>Fungi</taxon>
        <taxon>Dikarya</taxon>
        <taxon>Ascomycota</taxon>
        <taxon>Pezizomycotina</taxon>
        <taxon>Sordariomycetes</taxon>
        <taxon>Xylariomycetidae</taxon>
        <taxon>Xylariales</taxon>
        <taxon>Xylariaceae</taxon>
        <taxon>Xylaria</taxon>
    </lineage>
</organism>
<sequence length="172" mass="18636">MSKPPPPQPQPFPFSTFPPSPRPAFLVAHKNETVAFNPRLRPTYYAIGYTSSSTIRPLHLLNTIATALAHCTAEFAHQADSVALGLSSGPQPQTSAAQSGNLRQRIDQRNITPKLKRRYDADAVGALVVRLVAPTCTRLQPSLFASPPASPPTSPHTTLARFSARVARFNLC</sequence>